<dbReference type="Gene3D" id="3.30.2030.10">
    <property type="entry name" value="YwmB-like"/>
    <property type="match status" value="1"/>
</dbReference>
<feature type="transmembrane region" description="Helical" evidence="1">
    <location>
        <begin position="6"/>
        <end position="23"/>
    </location>
</feature>
<keyword evidence="3" id="KW-1185">Reference proteome</keyword>
<dbReference type="EMBL" id="CP006643">
    <property type="protein sequence ID" value="AGX06562.1"/>
    <property type="molecule type" value="Genomic_DNA"/>
</dbReference>
<dbReference type="RefSeq" id="WP_009792653.1">
    <property type="nucleotide sequence ID" value="NC_022524.1"/>
</dbReference>
<dbReference type="SUPFAM" id="SSF143842">
    <property type="entry name" value="YwmB-like"/>
    <property type="match status" value="1"/>
</dbReference>
<proteinExistence type="predicted"/>
<organism evidence="2 3">
    <name type="scientific">Bacillus infantis NRRL B-14911</name>
    <dbReference type="NCBI Taxonomy" id="1367477"/>
    <lineage>
        <taxon>Bacteria</taxon>
        <taxon>Bacillati</taxon>
        <taxon>Bacillota</taxon>
        <taxon>Bacilli</taxon>
        <taxon>Bacillales</taxon>
        <taxon>Bacillaceae</taxon>
        <taxon>Bacillus</taxon>
    </lineage>
</organism>
<evidence type="ECO:0000313" key="2">
    <source>
        <dbReference type="EMBL" id="AGX06562.1"/>
    </source>
</evidence>
<dbReference type="STRING" id="1367477.N288_23620"/>
<sequence length="249" mass="27615">MLKKYTLYFAIIAIIGFVTINLGNKTTVAIGKHDLLTMAAVLQNKDILIQDWTIHARKNMENVENLRDAETLAGKMKADYPEWEWTSSSSKDKAEYSAVFQADGNKKESIKILSTLTNGKAHTYLIYEATGHGWGKGTETFLKEELSDKLSDIFRGNATIFSCIKGEFGDKMKKTLPDNVNELMKAFDAKEIESLKESSFISASAYSPMFAGSIESNNDEMNLQIGLRTQGLGGKTTLVVGTPIITIEY</sequence>
<dbReference type="Pfam" id="PF08680">
    <property type="entry name" value="DUF1779"/>
    <property type="match status" value="1"/>
</dbReference>
<dbReference type="Proteomes" id="UP000017805">
    <property type="component" value="Chromosome"/>
</dbReference>
<keyword evidence="1" id="KW-0812">Transmembrane</keyword>
<keyword evidence="1" id="KW-1133">Transmembrane helix</keyword>
<evidence type="ECO:0000256" key="1">
    <source>
        <dbReference type="SAM" id="Phobius"/>
    </source>
</evidence>
<reference evidence="2 3" key="1">
    <citation type="submission" date="2013-07" db="EMBL/GenBank/DDBJ databases">
        <title>Complete genome sequence of Bacillus infantis NRRL B-14911 that has potential to induce cardiac disease by antigenic mimicry.</title>
        <authorList>
            <person name="Massilamany C."/>
            <person name="Smith T.P.L."/>
            <person name="Loy J.D."/>
            <person name="Barletta R."/>
            <person name="Reddy J."/>
        </authorList>
    </citation>
    <scope>NUCLEOTIDE SEQUENCE [LARGE SCALE GENOMIC DNA]</scope>
    <source>
        <strain evidence="2 3">NRRL B-14911</strain>
    </source>
</reference>
<accession>U5LIU9</accession>
<protein>
    <recommendedName>
        <fullName evidence="4">TATA-box binding protein</fullName>
    </recommendedName>
</protein>
<dbReference type="InterPro" id="IPR036209">
    <property type="entry name" value="YwmB-like_sf"/>
</dbReference>
<dbReference type="KEGG" id="bif:N288_23620"/>
<dbReference type="PATRIC" id="fig|1367477.3.peg.4715"/>
<name>U5LIU9_9BACI</name>
<keyword evidence="1" id="KW-0472">Membrane</keyword>
<gene>
    <name evidence="2" type="ORF">N288_23620</name>
</gene>
<evidence type="ECO:0008006" key="4">
    <source>
        <dbReference type="Google" id="ProtNLM"/>
    </source>
</evidence>
<dbReference type="HOGENOM" id="CLU_080921_0_0_9"/>
<evidence type="ECO:0000313" key="3">
    <source>
        <dbReference type="Proteomes" id="UP000017805"/>
    </source>
</evidence>
<dbReference type="Gene3D" id="3.30.360.40">
    <property type="entry name" value="YwmB-like"/>
    <property type="match status" value="1"/>
</dbReference>
<dbReference type="AlphaFoldDB" id="U5LIU9"/>
<dbReference type="InterPro" id="IPR014794">
    <property type="entry name" value="DUF1779"/>
</dbReference>